<proteinExistence type="predicted"/>
<dbReference type="KEGG" id="shd:SUTH_03355"/>
<organism evidence="1 2">
    <name type="scientific">Sulfuritalea hydrogenivorans sk43H</name>
    <dbReference type="NCBI Taxonomy" id="1223802"/>
    <lineage>
        <taxon>Bacteria</taxon>
        <taxon>Pseudomonadati</taxon>
        <taxon>Pseudomonadota</taxon>
        <taxon>Betaproteobacteria</taxon>
        <taxon>Nitrosomonadales</taxon>
        <taxon>Sterolibacteriaceae</taxon>
        <taxon>Sulfuritalea</taxon>
    </lineage>
</organism>
<dbReference type="HOGENOM" id="CLU_1805172_0_0_4"/>
<protein>
    <recommendedName>
        <fullName evidence="3">Capsule polysaccharide biosynthesis protein</fullName>
    </recommendedName>
</protein>
<accession>W0SK60</accession>
<dbReference type="Proteomes" id="UP000031637">
    <property type="component" value="Chromosome"/>
</dbReference>
<name>W0SK60_9PROT</name>
<dbReference type="STRING" id="1223802.SUTH_03355"/>
<keyword evidence="2" id="KW-1185">Reference proteome</keyword>
<sequence length="143" mass="15634">MRLLEKAAQYLPSDMVVNVKPHPNCPVQPADYPGLRMSVTMEPVSKLLAKCDVAYTSCVTSAAVDVYCAGVPVVSLLDPNSLNLSPLRGCETVIFASTENELASALISAASHPRAPGDRKNFFVLDPELPRWRQLLSEQFHTH</sequence>
<dbReference type="EMBL" id="AP012547">
    <property type="protein sequence ID" value="BAO31125.1"/>
    <property type="molecule type" value="Genomic_DNA"/>
</dbReference>
<evidence type="ECO:0000313" key="2">
    <source>
        <dbReference type="Proteomes" id="UP000031637"/>
    </source>
</evidence>
<evidence type="ECO:0000313" key="1">
    <source>
        <dbReference type="EMBL" id="BAO31125.1"/>
    </source>
</evidence>
<evidence type="ECO:0008006" key="3">
    <source>
        <dbReference type="Google" id="ProtNLM"/>
    </source>
</evidence>
<gene>
    <name evidence="1" type="ORF">SUTH_03355</name>
</gene>
<reference evidence="1 2" key="1">
    <citation type="journal article" date="2014" name="Syst. Appl. Microbiol.">
        <title>Complete genomes of freshwater sulfur oxidizers Sulfuricella denitrificans skB26 and Sulfuritalea hydrogenivorans sk43H: genetic insights into the sulfur oxidation pathway of betaproteobacteria.</title>
        <authorList>
            <person name="Watanabe T."/>
            <person name="Kojima H."/>
            <person name="Fukui M."/>
        </authorList>
    </citation>
    <scope>NUCLEOTIDE SEQUENCE [LARGE SCALE GENOMIC DNA]</scope>
    <source>
        <strain evidence="1">DSM22779</strain>
    </source>
</reference>
<dbReference type="AlphaFoldDB" id="W0SK60"/>